<name>W7I3L0_9PEZI</name>
<dbReference type="EMBL" id="KI966415">
    <property type="protein sequence ID" value="EWC46788.1"/>
    <property type="molecule type" value="Genomic_DNA"/>
</dbReference>
<dbReference type="Proteomes" id="UP000024837">
    <property type="component" value="Unassembled WGS sequence"/>
</dbReference>
<dbReference type="CDD" id="cd05259">
    <property type="entry name" value="PCBER_SDR_a"/>
    <property type="match status" value="1"/>
</dbReference>
<dbReference type="InterPro" id="IPR045312">
    <property type="entry name" value="PCBER-like"/>
</dbReference>
<evidence type="ECO:0000256" key="1">
    <source>
        <dbReference type="ARBA" id="ARBA00022857"/>
    </source>
</evidence>
<organism evidence="4 5">
    <name type="scientific">Drechslerella stenobrocha 248</name>
    <dbReference type="NCBI Taxonomy" id="1043628"/>
    <lineage>
        <taxon>Eukaryota</taxon>
        <taxon>Fungi</taxon>
        <taxon>Dikarya</taxon>
        <taxon>Ascomycota</taxon>
        <taxon>Pezizomycotina</taxon>
        <taxon>Orbiliomycetes</taxon>
        <taxon>Orbiliales</taxon>
        <taxon>Orbiliaceae</taxon>
        <taxon>Drechslerella</taxon>
    </lineage>
</organism>
<dbReference type="InterPro" id="IPR036291">
    <property type="entry name" value="NAD(P)-bd_dom_sf"/>
</dbReference>
<evidence type="ECO:0000256" key="2">
    <source>
        <dbReference type="ARBA" id="ARBA00023002"/>
    </source>
</evidence>
<dbReference type="GO" id="GO:0016491">
    <property type="term" value="F:oxidoreductase activity"/>
    <property type="evidence" value="ECO:0007669"/>
    <property type="project" value="UniProtKB-KW"/>
</dbReference>
<dbReference type="InterPro" id="IPR008030">
    <property type="entry name" value="NmrA-like"/>
</dbReference>
<evidence type="ECO:0000313" key="5">
    <source>
        <dbReference type="Proteomes" id="UP000024837"/>
    </source>
</evidence>
<dbReference type="OrthoDB" id="419598at2759"/>
<dbReference type="Gene3D" id="3.40.50.720">
    <property type="entry name" value="NAD(P)-binding Rossmann-like Domain"/>
    <property type="match status" value="1"/>
</dbReference>
<sequence>MSDKNYIKNVAVVGATGRQGTHIVEELLKLGKHKVTAITRADSTAASSFPEGVVSAPVDYNNQASLVDALRGQDVLVITLAATAPPDTQKNLVDAAVEAGVRFVIPNEWGLDSERDPEFAKTNMVGARILKFREYIETTGLPYIGVQGGFWYEFSLGGSERRYGFDLFDRKYTMYDDGNARLSTSTWEHVSRAVGALLALKVNPDGPDDKSPTISSFYKKSVCVESFNLSQNEMFASLKRVTGTTDADWTITQEDVKERYSRGMQLLQSGDMKGFETALYASGFFPGNPASMTTLANELLGLPKEDLDTHTLKAIEYAKANPEFAH</sequence>
<evidence type="ECO:0000259" key="3">
    <source>
        <dbReference type="Pfam" id="PF05368"/>
    </source>
</evidence>
<dbReference type="SUPFAM" id="SSF51735">
    <property type="entry name" value="NAD(P)-binding Rossmann-fold domains"/>
    <property type="match status" value="1"/>
</dbReference>
<dbReference type="PANTHER" id="PTHR47706:SF7">
    <property type="entry name" value="CIPA-LIKE, PUTATIVE (AFU_ORTHOLOGUE AFUA_1G01630)-RELATED"/>
    <property type="match status" value="1"/>
</dbReference>
<evidence type="ECO:0000313" key="4">
    <source>
        <dbReference type="EMBL" id="EWC46788.1"/>
    </source>
</evidence>
<dbReference type="Pfam" id="PF05368">
    <property type="entry name" value="NmrA"/>
    <property type="match status" value="1"/>
</dbReference>
<dbReference type="InterPro" id="IPR051609">
    <property type="entry name" value="NmrA/Isoflavone_reductase-like"/>
</dbReference>
<dbReference type="HOGENOM" id="CLU_044876_1_1_1"/>
<keyword evidence="1" id="KW-0521">NADP</keyword>
<keyword evidence="2" id="KW-0560">Oxidoreductase</keyword>
<keyword evidence="5" id="KW-1185">Reference proteome</keyword>
<dbReference type="PANTHER" id="PTHR47706">
    <property type="entry name" value="NMRA-LIKE FAMILY PROTEIN"/>
    <property type="match status" value="1"/>
</dbReference>
<feature type="domain" description="NmrA-like" evidence="3">
    <location>
        <begin position="8"/>
        <end position="144"/>
    </location>
</feature>
<protein>
    <recommendedName>
        <fullName evidence="3">NmrA-like domain-containing protein</fullName>
    </recommendedName>
</protein>
<dbReference type="AlphaFoldDB" id="W7I3L0"/>
<proteinExistence type="predicted"/>
<accession>W7I3L0</accession>
<gene>
    <name evidence="4" type="ORF">DRE_04033</name>
</gene>
<reference evidence="4 5" key="1">
    <citation type="submission" date="2013-05" db="EMBL/GenBank/DDBJ databases">
        <title>Drechslerella stenobrocha genome reveals carnivorous origination and mechanical trapping mechanism of predatory fungi.</title>
        <authorList>
            <person name="Liu X."/>
            <person name="Zhang W."/>
            <person name="Liu K."/>
        </authorList>
    </citation>
    <scope>NUCLEOTIDE SEQUENCE [LARGE SCALE GENOMIC DNA]</scope>
    <source>
        <strain evidence="4 5">248</strain>
    </source>
</reference>